<keyword evidence="4" id="KW-1185">Reference proteome</keyword>
<name>A0A2S0I0A5_9FLAO</name>
<dbReference type="Pfam" id="PF12697">
    <property type="entry name" value="Abhydrolase_6"/>
    <property type="match status" value="1"/>
</dbReference>
<dbReference type="SUPFAM" id="SSF53474">
    <property type="entry name" value="alpha/beta-Hydrolases"/>
    <property type="match status" value="1"/>
</dbReference>
<dbReference type="GO" id="GO:0052689">
    <property type="term" value="F:carboxylic ester hydrolase activity"/>
    <property type="evidence" value="ECO:0007669"/>
    <property type="project" value="TreeGrafter"/>
</dbReference>
<dbReference type="RefSeq" id="WP_105217537.1">
    <property type="nucleotide sequence ID" value="NZ_CP027062.1"/>
</dbReference>
<feature type="domain" description="AB hydrolase-1" evidence="2">
    <location>
        <begin position="108"/>
        <end position="271"/>
    </location>
</feature>
<keyword evidence="3" id="KW-0378">Hydrolase</keyword>
<keyword evidence="1" id="KW-0732">Signal</keyword>
<sequence>MKNILYILLFFFFGNAIAQTDAYTSEEIKINDLIEGTLLLPDTERPPLVILIAGSGPTDRNGNQAMQKNNSLKFLAEGLYKENIATFRYDKRILKIMKMGKIDETKIDFDHFVEDARDILNFFKNDNRFGNVILLGHSQGSLVGILAAQNGADGFISLAGAGQAIDDVIVAQLEKQAPGLKDNARQSFDDLRVNGVAQNYSPGLASIFRPSIQPFIFSWMKYDPAKEVAKLDIPVLIINGDKDLQVHVSEAEILHAAKPDSKLEIIENMNHIFKEIKGNDLENQKSYNEYNRPVMPQLIEAISEFISSI</sequence>
<evidence type="ECO:0000313" key="4">
    <source>
        <dbReference type="Proteomes" id="UP000238442"/>
    </source>
</evidence>
<dbReference type="PANTHER" id="PTHR43265:SF1">
    <property type="entry name" value="ESTERASE ESTD"/>
    <property type="match status" value="1"/>
</dbReference>
<dbReference type="InterPro" id="IPR029058">
    <property type="entry name" value="AB_hydrolase_fold"/>
</dbReference>
<dbReference type="PANTHER" id="PTHR43265">
    <property type="entry name" value="ESTERASE ESTD"/>
    <property type="match status" value="1"/>
</dbReference>
<dbReference type="InterPro" id="IPR000073">
    <property type="entry name" value="AB_hydrolase_1"/>
</dbReference>
<proteinExistence type="predicted"/>
<evidence type="ECO:0000259" key="2">
    <source>
        <dbReference type="Pfam" id="PF12697"/>
    </source>
</evidence>
<gene>
    <name evidence="3" type="ORF">C5O00_01310</name>
</gene>
<evidence type="ECO:0000256" key="1">
    <source>
        <dbReference type="SAM" id="SignalP"/>
    </source>
</evidence>
<evidence type="ECO:0000313" key="3">
    <source>
        <dbReference type="EMBL" id="AVI52298.1"/>
    </source>
</evidence>
<dbReference type="InterPro" id="IPR053145">
    <property type="entry name" value="AB_hydrolase_Est10"/>
</dbReference>
<accession>A0A2S0I0A5</accession>
<feature type="signal peptide" evidence="1">
    <location>
        <begin position="1"/>
        <end position="18"/>
    </location>
</feature>
<dbReference type="Proteomes" id="UP000238442">
    <property type="component" value="Chromosome"/>
</dbReference>
<dbReference type="Gene3D" id="3.40.50.1820">
    <property type="entry name" value="alpha/beta hydrolase"/>
    <property type="match status" value="1"/>
</dbReference>
<reference evidence="3 4" key="1">
    <citation type="submission" date="2018-02" db="EMBL/GenBank/DDBJ databases">
        <title>Genomic analysis of the strain RR4-38 isolated from a seawater recirculating aquaculture system.</title>
        <authorList>
            <person name="Kim Y.-S."/>
            <person name="Jang Y.H."/>
            <person name="Kim K.-H."/>
        </authorList>
    </citation>
    <scope>NUCLEOTIDE SEQUENCE [LARGE SCALE GENOMIC DNA]</scope>
    <source>
        <strain evidence="3 4">RR4-38</strain>
    </source>
</reference>
<dbReference type="OrthoDB" id="9809549at2"/>
<protein>
    <submittedName>
        <fullName evidence="3">Alpha/beta hydrolase</fullName>
    </submittedName>
</protein>
<dbReference type="KEGG" id="aue:C5O00_01310"/>
<organism evidence="3 4">
    <name type="scientific">Pukyongia salina</name>
    <dbReference type="NCBI Taxonomy" id="2094025"/>
    <lineage>
        <taxon>Bacteria</taxon>
        <taxon>Pseudomonadati</taxon>
        <taxon>Bacteroidota</taxon>
        <taxon>Flavobacteriia</taxon>
        <taxon>Flavobacteriales</taxon>
        <taxon>Flavobacteriaceae</taxon>
        <taxon>Pukyongia</taxon>
    </lineage>
</organism>
<dbReference type="EMBL" id="CP027062">
    <property type="protein sequence ID" value="AVI52298.1"/>
    <property type="molecule type" value="Genomic_DNA"/>
</dbReference>
<dbReference type="AlphaFoldDB" id="A0A2S0I0A5"/>
<feature type="chain" id="PRO_5015751337" evidence="1">
    <location>
        <begin position="19"/>
        <end position="309"/>
    </location>
</feature>